<proteinExistence type="predicted"/>
<reference evidence="1" key="1">
    <citation type="submission" date="2014-09" db="EMBL/GenBank/DDBJ databases">
        <title>Draft genome sequence of an oleaginous Mucoromycotina fungus Mucor ambiguus NBRC6742.</title>
        <authorList>
            <person name="Takeda I."/>
            <person name="Yamane N."/>
            <person name="Morita T."/>
            <person name="Tamano K."/>
            <person name="Machida M."/>
            <person name="Baker S."/>
            <person name="Koike H."/>
        </authorList>
    </citation>
    <scope>NUCLEOTIDE SEQUENCE</scope>
    <source>
        <strain evidence="1">NBRC 6742</strain>
    </source>
</reference>
<evidence type="ECO:0000313" key="2">
    <source>
        <dbReference type="Proteomes" id="UP000053815"/>
    </source>
</evidence>
<dbReference type="OrthoDB" id="2245940at2759"/>
<keyword evidence="2" id="KW-1185">Reference proteome</keyword>
<name>A0A0C9MH24_9FUNG</name>
<dbReference type="Proteomes" id="UP000053815">
    <property type="component" value="Unassembled WGS sequence"/>
</dbReference>
<accession>A0A0C9MH24</accession>
<protein>
    <submittedName>
        <fullName evidence="1">Uncharacterized protein</fullName>
    </submittedName>
</protein>
<sequence>MTRPIPQELQEPIKALFSKNYSLRAIKEIFPDLSLSLLSRYRMKFFGNSVRPKSGRPSKISTQNMTYIGENLRNGNLDGPRGVQCYPARMGVQMSLRNIRYPLKREGFKAERKVRTKFIHDRRRRGFSDETKVNMWGSDGKSFYWTDRPFQLMPH</sequence>
<dbReference type="EMBL" id="DF836310">
    <property type="protein sequence ID" value="GAN02382.1"/>
    <property type="molecule type" value="Genomic_DNA"/>
</dbReference>
<organism evidence="1">
    <name type="scientific">Mucor ambiguus</name>
    <dbReference type="NCBI Taxonomy" id="91626"/>
    <lineage>
        <taxon>Eukaryota</taxon>
        <taxon>Fungi</taxon>
        <taxon>Fungi incertae sedis</taxon>
        <taxon>Mucoromycota</taxon>
        <taxon>Mucoromycotina</taxon>
        <taxon>Mucoromycetes</taxon>
        <taxon>Mucorales</taxon>
        <taxon>Mucorineae</taxon>
        <taxon>Mucoraceae</taxon>
        <taxon>Mucor</taxon>
    </lineage>
</organism>
<evidence type="ECO:0000313" key="1">
    <source>
        <dbReference type="EMBL" id="GAN02382.1"/>
    </source>
</evidence>
<gene>
    <name evidence="1" type="ORF">MAM1_0021c01825</name>
</gene>
<dbReference type="AlphaFoldDB" id="A0A0C9MH24"/>